<dbReference type="GO" id="GO:0005840">
    <property type="term" value="C:ribosome"/>
    <property type="evidence" value="ECO:0007669"/>
    <property type="project" value="UniProtKB-KW"/>
</dbReference>
<keyword evidence="5" id="KW-0687">Ribonucleoprotein</keyword>
<accession>A0A0K9P2C5</accession>
<name>A0A0K9P2C5_ZOSMR</name>
<comment type="subcellular location">
    <subcellularLocation>
        <location evidence="1">Mitochondrion</location>
    </subcellularLocation>
</comment>
<dbReference type="PANTHER" id="PTHR28554:SF1">
    <property type="entry name" value="LARGE RIBOSOMAL SUBUNIT PROTEIN ML45"/>
    <property type="match status" value="1"/>
</dbReference>
<keyword evidence="11" id="KW-1185">Reference proteome</keyword>
<dbReference type="OMA" id="VRGRLIM"/>
<sequence length="297" mass="34365">MPLAVIRSSVALRHLCRILRPIQQHHHKSTSVGNRIRHSPTYSDAYGLQCRSTICGISTRDFLTSDHYASTNKSEQLVLLNFFSSKVASQQIRQTKLKINLLSPGFVFEPYAPRVPIPFWQRWSTPSGWRRTKDDVVLEMKNAYAIARLRKKTKYSKKLFYAEALNLYKKVNVLLANGDRGSLRKHVTENMFSSLKNGLKRRESVWNSVYWELIEPPVSIKTLRARLIGTDKTDIDKSFIQLQIEIVTKQKFEAYDSNGVPIAGDKTKEVQVRDIWVFEKSLFHPESYWRVCAQLTC</sequence>
<dbReference type="AlphaFoldDB" id="A0A0K9P2C5"/>
<evidence type="ECO:0000256" key="4">
    <source>
        <dbReference type="ARBA" id="ARBA00023128"/>
    </source>
</evidence>
<dbReference type="PANTHER" id="PTHR28554">
    <property type="entry name" value="39S RIBOSOMAL PROTEIN L45, MITOCHONDRIAL"/>
    <property type="match status" value="1"/>
</dbReference>
<evidence type="ECO:0000256" key="8">
    <source>
        <dbReference type="ARBA" id="ARBA00043031"/>
    </source>
</evidence>
<dbReference type="SUPFAM" id="SSF54427">
    <property type="entry name" value="NTF2-like"/>
    <property type="match status" value="1"/>
</dbReference>
<dbReference type="GO" id="GO:0005739">
    <property type="term" value="C:mitochondrion"/>
    <property type="evidence" value="ECO:0000318"/>
    <property type="project" value="GO_Central"/>
</dbReference>
<proteinExistence type="inferred from homology"/>
<dbReference type="STRING" id="29655.A0A0K9P2C5"/>
<dbReference type="Proteomes" id="UP000036987">
    <property type="component" value="Unassembled WGS sequence"/>
</dbReference>
<dbReference type="OrthoDB" id="19619at2759"/>
<dbReference type="Pfam" id="PF04280">
    <property type="entry name" value="Tim44"/>
    <property type="match status" value="1"/>
</dbReference>
<evidence type="ECO:0000313" key="10">
    <source>
        <dbReference type="EMBL" id="KMZ63196.1"/>
    </source>
</evidence>
<evidence type="ECO:0000256" key="5">
    <source>
        <dbReference type="ARBA" id="ARBA00023274"/>
    </source>
</evidence>
<feature type="domain" description="Tim44-like" evidence="9">
    <location>
        <begin position="143"/>
        <end position="296"/>
    </location>
</feature>
<evidence type="ECO:0000256" key="2">
    <source>
        <dbReference type="ARBA" id="ARBA00022946"/>
    </source>
</evidence>
<evidence type="ECO:0000256" key="3">
    <source>
        <dbReference type="ARBA" id="ARBA00022980"/>
    </source>
</evidence>
<evidence type="ECO:0000256" key="7">
    <source>
        <dbReference type="ARBA" id="ARBA00039448"/>
    </source>
</evidence>
<dbReference type="SMART" id="SM00978">
    <property type="entry name" value="Tim44"/>
    <property type="match status" value="1"/>
</dbReference>
<comment type="caution">
    <text evidence="10">The sequence shown here is derived from an EMBL/GenBank/DDBJ whole genome shotgun (WGS) entry which is preliminary data.</text>
</comment>
<evidence type="ECO:0000313" key="11">
    <source>
        <dbReference type="Proteomes" id="UP000036987"/>
    </source>
</evidence>
<reference evidence="11" key="1">
    <citation type="journal article" date="2016" name="Nature">
        <title>The genome of the seagrass Zostera marina reveals angiosperm adaptation to the sea.</title>
        <authorList>
            <person name="Olsen J.L."/>
            <person name="Rouze P."/>
            <person name="Verhelst B."/>
            <person name="Lin Y.-C."/>
            <person name="Bayer T."/>
            <person name="Collen J."/>
            <person name="Dattolo E."/>
            <person name="De Paoli E."/>
            <person name="Dittami S."/>
            <person name="Maumus F."/>
            <person name="Michel G."/>
            <person name="Kersting A."/>
            <person name="Lauritano C."/>
            <person name="Lohaus R."/>
            <person name="Toepel M."/>
            <person name="Tonon T."/>
            <person name="Vanneste K."/>
            <person name="Amirebrahimi M."/>
            <person name="Brakel J."/>
            <person name="Bostroem C."/>
            <person name="Chovatia M."/>
            <person name="Grimwood J."/>
            <person name="Jenkins J.W."/>
            <person name="Jueterbock A."/>
            <person name="Mraz A."/>
            <person name="Stam W.T."/>
            <person name="Tice H."/>
            <person name="Bornberg-Bauer E."/>
            <person name="Green P.J."/>
            <person name="Pearson G.A."/>
            <person name="Procaccini G."/>
            <person name="Duarte C.M."/>
            <person name="Schmutz J."/>
            <person name="Reusch T.B.H."/>
            <person name="Van de Peer Y."/>
        </authorList>
    </citation>
    <scope>NUCLEOTIDE SEQUENCE [LARGE SCALE GENOMIC DNA]</scope>
    <source>
        <strain evidence="11">cv. Finnish</strain>
    </source>
</reference>
<evidence type="ECO:0000259" key="9">
    <source>
        <dbReference type="SMART" id="SM00978"/>
    </source>
</evidence>
<gene>
    <name evidence="10" type="ORF">ZOSMA_41G00390</name>
</gene>
<comment type="similarity">
    <text evidence="6">Belongs to the mitochondrion-specific ribosomal protein mL45 family.</text>
</comment>
<dbReference type="InterPro" id="IPR051975">
    <property type="entry name" value="mtLSU_mL45"/>
</dbReference>
<protein>
    <recommendedName>
        <fullName evidence="7">Large ribosomal subunit protein mL45</fullName>
    </recommendedName>
    <alternativeName>
        <fullName evidence="8">39S ribosomal protein L45, mitochondrial</fullName>
    </alternativeName>
</protein>
<keyword evidence="4" id="KW-0496">Mitochondrion</keyword>
<keyword evidence="3" id="KW-0689">Ribosomal protein</keyword>
<dbReference type="Gene3D" id="3.10.450.240">
    <property type="match status" value="1"/>
</dbReference>
<evidence type="ECO:0000256" key="6">
    <source>
        <dbReference type="ARBA" id="ARBA00038073"/>
    </source>
</evidence>
<dbReference type="InterPro" id="IPR032710">
    <property type="entry name" value="NTF2-like_dom_sf"/>
</dbReference>
<organism evidence="10 11">
    <name type="scientific">Zostera marina</name>
    <name type="common">Eelgrass</name>
    <dbReference type="NCBI Taxonomy" id="29655"/>
    <lineage>
        <taxon>Eukaryota</taxon>
        <taxon>Viridiplantae</taxon>
        <taxon>Streptophyta</taxon>
        <taxon>Embryophyta</taxon>
        <taxon>Tracheophyta</taxon>
        <taxon>Spermatophyta</taxon>
        <taxon>Magnoliopsida</taxon>
        <taxon>Liliopsida</taxon>
        <taxon>Zosteraceae</taxon>
        <taxon>Zostera</taxon>
    </lineage>
</organism>
<dbReference type="InterPro" id="IPR007379">
    <property type="entry name" value="Tim44-like_dom"/>
</dbReference>
<dbReference type="GO" id="GO:1990904">
    <property type="term" value="C:ribonucleoprotein complex"/>
    <property type="evidence" value="ECO:0007669"/>
    <property type="project" value="UniProtKB-KW"/>
</dbReference>
<dbReference type="EMBL" id="LFYR01001258">
    <property type="protein sequence ID" value="KMZ63196.1"/>
    <property type="molecule type" value="Genomic_DNA"/>
</dbReference>
<evidence type="ECO:0000256" key="1">
    <source>
        <dbReference type="ARBA" id="ARBA00004173"/>
    </source>
</evidence>
<keyword evidence="2" id="KW-0809">Transit peptide</keyword>